<evidence type="ECO:0000256" key="6">
    <source>
        <dbReference type="ARBA" id="ARBA00022801"/>
    </source>
</evidence>
<dbReference type="GO" id="GO:0005739">
    <property type="term" value="C:mitochondrion"/>
    <property type="evidence" value="ECO:0007669"/>
    <property type="project" value="TreeGrafter"/>
</dbReference>
<dbReference type="GO" id="GO:0008270">
    <property type="term" value="F:zinc ion binding"/>
    <property type="evidence" value="ECO:0007669"/>
    <property type="project" value="InterPro"/>
</dbReference>
<evidence type="ECO:0000256" key="8">
    <source>
        <dbReference type="ARBA" id="ARBA00023204"/>
    </source>
</evidence>
<keyword evidence="6" id="KW-0378">Hydrolase</keyword>
<dbReference type="Pfam" id="PF01261">
    <property type="entry name" value="AP_endonuc_2"/>
    <property type="match status" value="1"/>
</dbReference>
<dbReference type="CDD" id="cd00019">
    <property type="entry name" value="AP2Ec"/>
    <property type="match status" value="1"/>
</dbReference>
<dbReference type="SMART" id="SM00518">
    <property type="entry name" value="AP2Ec"/>
    <property type="match status" value="1"/>
</dbReference>
<feature type="compositionally biased region" description="Low complexity" evidence="9">
    <location>
        <begin position="29"/>
        <end position="40"/>
    </location>
</feature>
<dbReference type="PANTHER" id="PTHR21445:SF0">
    <property type="entry name" value="APURINIC-APYRIMIDINIC ENDONUCLEASE"/>
    <property type="match status" value="1"/>
</dbReference>
<evidence type="ECO:0000256" key="3">
    <source>
        <dbReference type="ARBA" id="ARBA00021759"/>
    </source>
</evidence>
<feature type="region of interest" description="Disordered" evidence="9">
    <location>
        <begin position="498"/>
        <end position="606"/>
    </location>
</feature>
<reference evidence="11 12" key="1">
    <citation type="submission" date="2014-09" db="EMBL/GenBank/DDBJ databases">
        <authorList>
            <person name="Magalhaes I.L.F."/>
            <person name="Oliveira U."/>
            <person name="Santos F.R."/>
            <person name="Vidigal T.H.D.A."/>
            <person name="Brescovit A.D."/>
            <person name="Santos A.J."/>
        </authorList>
    </citation>
    <scope>NUCLEOTIDE SEQUENCE [LARGE SCALE GENOMIC DNA]</scope>
</reference>
<dbReference type="OrthoDB" id="7663182at2759"/>
<dbReference type="SUPFAM" id="SSF51658">
    <property type="entry name" value="Xylose isomerase-like"/>
    <property type="match status" value="1"/>
</dbReference>
<dbReference type="InterPro" id="IPR001719">
    <property type="entry name" value="AP_endonuc_2"/>
</dbReference>
<dbReference type="PANTHER" id="PTHR21445">
    <property type="entry name" value="ENDONUCLEASE IV ENDODEOXYRIBONUCLEASE IV"/>
    <property type="match status" value="1"/>
</dbReference>
<dbReference type="PROSITE" id="PS51432">
    <property type="entry name" value="AP_NUCLEASE_F2_4"/>
    <property type="match status" value="1"/>
</dbReference>
<evidence type="ECO:0000256" key="4">
    <source>
        <dbReference type="ARBA" id="ARBA00022723"/>
    </source>
</evidence>
<dbReference type="EMBL" id="CCYA01000278">
    <property type="protein sequence ID" value="CEH16408.1"/>
    <property type="molecule type" value="Genomic_DNA"/>
</dbReference>
<feature type="region of interest" description="Disordered" evidence="9">
    <location>
        <begin position="1"/>
        <end position="79"/>
    </location>
</feature>
<dbReference type="GO" id="GO:0003906">
    <property type="term" value="F:DNA-(apurinic or apyrimidinic site) endonuclease activity"/>
    <property type="evidence" value="ECO:0007669"/>
    <property type="project" value="TreeGrafter"/>
</dbReference>
<dbReference type="STRING" id="401625.A0A0P1BJV0"/>
<comment type="cofactor">
    <cofactor evidence="1">
        <name>Zn(2+)</name>
        <dbReference type="ChEBI" id="CHEBI:29105"/>
    </cofactor>
</comment>
<feature type="region of interest" description="Disordered" evidence="9">
    <location>
        <begin position="96"/>
        <end position="164"/>
    </location>
</feature>
<dbReference type="HAMAP" id="MF_00152">
    <property type="entry name" value="Nfo"/>
    <property type="match status" value="1"/>
</dbReference>
<keyword evidence="8" id="KW-0234">DNA repair</keyword>
<proteinExistence type="inferred from homology"/>
<dbReference type="GO" id="GO:0008081">
    <property type="term" value="F:phosphoric diester hydrolase activity"/>
    <property type="evidence" value="ECO:0007669"/>
    <property type="project" value="TreeGrafter"/>
</dbReference>
<keyword evidence="5" id="KW-0227">DNA damage</keyword>
<dbReference type="GO" id="GO:0003677">
    <property type="term" value="F:DNA binding"/>
    <property type="evidence" value="ECO:0007669"/>
    <property type="project" value="InterPro"/>
</dbReference>
<dbReference type="InterPro" id="IPR036237">
    <property type="entry name" value="Xyl_isomerase-like_sf"/>
</dbReference>
<evidence type="ECO:0000256" key="7">
    <source>
        <dbReference type="ARBA" id="ARBA00022833"/>
    </source>
</evidence>
<dbReference type="InterPro" id="IPR018246">
    <property type="entry name" value="AP_endonuc_F2_Zn_BS"/>
</dbReference>
<keyword evidence="11" id="KW-0540">Nuclease</keyword>
<accession>A0A0P1BJV0</accession>
<keyword evidence="12" id="KW-1185">Reference proteome</keyword>
<comment type="similarity">
    <text evidence="2">Belongs to the AP endonuclease 2 family.</text>
</comment>
<protein>
    <recommendedName>
        <fullName evidence="3">Apurinic-apyrimidinic endonuclease 1</fullName>
    </recommendedName>
</protein>
<dbReference type="AlphaFoldDB" id="A0A0P1BJV0"/>
<name>A0A0P1BJV0_9BASI</name>
<evidence type="ECO:0000313" key="11">
    <source>
        <dbReference type="EMBL" id="CEH16408.1"/>
    </source>
</evidence>
<feature type="compositionally biased region" description="Basic residues" evidence="9">
    <location>
        <begin position="595"/>
        <end position="606"/>
    </location>
</feature>
<feature type="domain" description="Xylose isomerase-like TIM barrel" evidence="10">
    <location>
        <begin position="185"/>
        <end position="435"/>
    </location>
</feature>
<keyword evidence="7" id="KW-0862">Zinc</keyword>
<dbReference type="GO" id="GO:0005634">
    <property type="term" value="C:nucleus"/>
    <property type="evidence" value="ECO:0007669"/>
    <property type="project" value="TreeGrafter"/>
</dbReference>
<evidence type="ECO:0000256" key="9">
    <source>
        <dbReference type="SAM" id="MobiDB-lite"/>
    </source>
</evidence>
<dbReference type="Gene3D" id="3.20.20.150">
    <property type="entry name" value="Divalent-metal-dependent TIM barrel enzymes"/>
    <property type="match status" value="1"/>
</dbReference>
<dbReference type="FunFam" id="3.20.20.150:FF:000001">
    <property type="entry name" value="Probable endonuclease 4"/>
    <property type="match status" value="1"/>
</dbReference>
<evidence type="ECO:0000259" key="10">
    <source>
        <dbReference type="Pfam" id="PF01261"/>
    </source>
</evidence>
<dbReference type="NCBIfam" id="TIGR00587">
    <property type="entry name" value="nfo"/>
    <property type="match status" value="1"/>
</dbReference>
<sequence length="606" mass="66193">MPRRSARQSTVKVEEVMPESQKADRDSPSRTASSSTTAAPMRGKKRGAKKVDEVNDTQQQQQHRASKRPKRSAKAEEVKMEWDVAAAEMRSIRNGCAKKGHKAVQDDAAESSPSPAAEEEPCEAKVSDAQGQLSAGPGAKKKRTSKSSAGAQQRGQQADAARVQGSKYHVGAHISMAGGIENSVKNALNIGGNAFALFVRPKMAWASKPIAEVNVQAFKCAVVQNDYAARVLPHGCYLTNLANPDEEKRRKSFECFVDDLQRCALLGIDRFNFHPGSTVGECSMEEGCASIAQCINRAHEQVKDCPRILLENMAGSGNVIGKSWTELGQVIALVVDKSKVGVCLDLCHAFAAGYDISHAAGFDAMLEELDANVGQEYLQGIHINDSKGALGSHKDRHDNVGAGMLGLYPFWRIMNDVRFQGMPMVLETPGEEGVMHQVWSREVEALYCLSGTLYEDDVRSRSNKTIKAKHELKGQQISEGWQRARELMRQVQELRLQGAKAEEEKKQRSQANKTLAKAKARAKVDVCSVEDPDVDEEEEKEEDKSNKNVEQIGANKKRAKAATYQRHAAPFAQQTAPKVSTAGESALVENERGAGRKSRGRALSKG</sequence>
<evidence type="ECO:0000256" key="2">
    <source>
        <dbReference type="ARBA" id="ARBA00005340"/>
    </source>
</evidence>
<evidence type="ECO:0000256" key="5">
    <source>
        <dbReference type="ARBA" id="ARBA00022763"/>
    </source>
</evidence>
<evidence type="ECO:0000256" key="1">
    <source>
        <dbReference type="ARBA" id="ARBA00001947"/>
    </source>
</evidence>
<feature type="compositionally biased region" description="Acidic residues" evidence="9">
    <location>
        <begin position="528"/>
        <end position="541"/>
    </location>
</feature>
<organism evidence="11 12">
    <name type="scientific">Ceraceosorus bombacis</name>
    <dbReference type="NCBI Taxonomy" id="401625"/>
    <lineage>
        <taxon>Eukaryota</taxon>
        <taxon>Fungi</taxon>
        <taxon>Dikarya</taxon>
        <taxon>Basidiomycota</taxon>
        <taxon>Ustilaginomycotina</taxon>
        <taxon>Exobasidiomycetes</taxon>
        <taxon>Ceraceosorales</taxon>
        <taxon>Ceraceosoraceae</taxon>
        <taxon>Ceraceosorus</taxon>
    </lineage>
</organism>
<keyword evidence="11" id="KW-0255">Endonuclease</keyword>
<dbReference type="Proteomes" id="UP000054845">
    <property type="component" value="Unassembled WGS sequence"/>
</dbReference>
<dbReference type="GO" id="GO:0006284">
    <property type="term" value="P:base-excision repair"/>
    <property type="evidence" value="ECO:0007669"/>
    <property type="project" value="TreeGrafter"/>
</dbReference>
<evidence type="ECO:0000313" key="12">
    <source>
        <dbReference type="Proteomes" id="UP000054845"/>
    </source>
</evidence>
<dbReference type="InterPro" id="IPR013022">
    <property type="entry name" value="Xyl_isomerase-like_TIM-brl"/>
</dbReference>
<dbReference type="PROSITE" id="PS00731">
    <property type="entry name" value="AP_NUCLEASE_F2_3"/>
    <property type="match status" value="1"/>
</dbReference>
<keyword evidence="4" id="KW-0479">Metal-binding</keyword>
<feature type="compositionally biased region" description="Low complexity" evidence="9">
    <location>
        <begin position="149"/>
        <end position="164"/>
    </location>
</feature>